<evidence type="ECO:0000313" key="1">
    <source>
        <dbReference type="EMBL" id="MBE0384792.1"/>
    </source>
</evidence>
<organism evidence="2 3">
    <name type="scientific">Pseudoalteromonas carrageenovora IAM 12662</name>
    <dbReference type="NCBI Taxonomy" id="1314868"/>
    <lineage>
        <taxon>Bacteria</taxon>
        <taxon>Pseudomonadati</taxon>
        <taxon>Pseudomonadota</taxon>
        <taxon>Gammaproteobacteria</taxon>
        <taxon>Alteromonadales</taxon>
        <taxon>Pseudoalteromonadaceae</taxon>
        <taxon>Pseudoalteromonas</taxon>
    </lineage>
</organism>
<dbReference type="Proteomes" id="UP000238288">
    <property type="component" value="Chromosome PCAR9b"/>
</dbReference>
<dbReference type="RefSeq" id="WP_104644143.1">
    <property type="nucleotide sequence ID" value="NZ_AQGW01000025.1"/>
</dbReference>
<dbReference type="Proteomes" id="UP000615003">
    <property type="component" value="Unassembled WGS sequence"/>
</dbReference>
<dbReference type="EMBL" id="LT965929">
    <property type="protein sequence ID" value="SOU43172.1"/>
    <property type="molecule type" value="Genomic_DNA"/>
</dbReference>
<evidence type="ECO:0000313" key="3">
    <source>
        <dbReference type="Proteomes" id="UP000238288"/>
    </source>
</evidence>
<sequence>MTKTQKLRDKKIRHALTTACESIKHSYPGFAYLTHTIDFKNETKSLKVKCYFEDDTAYHESETHFTQIINIITAELGKINLPIAAKQISFLVD</sequence>
<dbReference type="GeneID" id="93665869"/>
<gene>
    <name evidence="2" type="ORF">PCAR9_B0705</name>
    <name evidence="1" type="ORF">PCARR_b0826</name>
</gene>
<accession>A0A2K4XFS6</accession>
<protein>
    <recommendedName>
        <fullName evidence="5">Fis family transcriptional regulator</fullName>
    </recommendedName>
</protein>
<evidence type="ECO:0000313" key="4">
    <source>
        <dbReference type="Proteomes" id="UP000615003"/>
    </source>
</evidence>
<proteinExistence type="predicted"/>
<dbReference type="OrthoDB" id="6996126at2"/>
<reference evidence="1 4" key="1">
    <citation type="submission" date="2015-06" db="EMBL/GenBank/DDBJ databases">
        <title>Genome sequence of Pseudoalteromonas carrageenovora.</title>
        <authorList>
            <person name="Xie B.-B."/>
            <person name="Rong J.-C."/>
            <person name="Qin Q.-L."/>
            <person name="Zhang Y.-Z."/>
        </authorList>
    </citation>
    <scope>NUCLEOTIDE SEQUENCE [LARGE SCALE GENOMIC DNA]</scope>
    <source>
        <strain evidence="1 4">IAM 12662</strain>
    </source>
</reference>
<dbReference type="EMBL" id="AQGW01000025">
    <property type="protein sequence ID" value="MBE0384792.1"/>
    <property type="molecule type" value="Genomic_DNA"/>
</dbReference>
<dbReference type="AlphaFoldDB" id="A0A2K4XFS6"/>
<name>A0A2K4XFS6_PSEVC</name>
<reference evidence="2 3" key="2">
    <citation type="submission" date="2017-11" db="EMBL/GenBank/DDBJ databases">
        <authorList>
            <person name="Han C.G."/>
        </authorList>
    </citation>
    <scope>NUCLEOTIDE SEQUENCE [LARGE SCALE GENOMIC DNA]</scope>
    <source>
        <strain evidence="3">ATCC 43555</strain>
        <strain evidence="2">ATCC43555</strain>
    </source>
</reference>
<evidence type="ECO:0008006" key="5">
    <source>
        <dbReference type="Google" id="ProtNLM"/>
    </source>
</evidence>
<keyword evidence="4" id="KW-1185">Reference proteome</keyword>
<evidence type="ECO:0000313" key="2">
    <source>
        <dbReference type="EMBL" id="SOU43172.1"/>
    </source>
</evidence>